<feature type="domain" description="SoxA A3" evidence="3">
    <location>
        <begin position="387"/>
        <end position="461"/>
    </location>
</feature>
<reference evidence="4 5" key="1">
    <citation type="submission" date="2018-06" db="EMBL/GenBank/DDBJ databases">
        <title>Genomic Encyclopedia of Archaeal and Bacterial Type Strains, Phase II (KMG-II): from individual species to whole genera.</title>
        <authorList>
            <person name="Goeker M."/>
        </authorList>
    </citation>
    <scope>NUCLEOTIDE SEQUENCE [LARGE SCALE GENOMIC DNA]</scope>
    <source>
        <strain evidence="4 5">DSM 24525</strain>
    </source>
</reference>
<evidence type="ECO:0000313" key="5">
    <source>
        <dbReference type="Proteomes" id="UP000249688"/>
    </source>
</evidence>
<proteinExistence type="predicted"/>
<keyword evidence="1" id="KW-0560">Oxidoreductase</keyword>
<organism evidence="4 5">
    <name type="scientific">Humitalea rosea</name>
    <dbReference type="NCBI Taxonomy" id="990373"/>
    <lineage>
        <taxon>Bacteria</taxon>
        <taxon>Pseudomonadati</taxon>
        <taxon>Pseudomonadota</taxon>
        <taxon>Alphaproteobacteria</taxon>
        <taxon>Acetobacterales</taxon>
        <taxon>Roseomonadaceae</taxon>
        <taxon>Humitalea</taxon>
    </lineage>
</organism>
<dbReference type="PRINTS" id="PR00368">
    <property type="entry name" value="FADPNR"/>
</dbReference>
<evidence type="ECO:0000259" key="2">
    <source>
        <dbReference type="Pfam" id="PF07992"/>
    </source>
</evidence>
<accession>A0A2W7HUK1</accession>
<comment type="caution">
    <text evidence="4">The sequence shown here is derived from an EMBL/GenBank/DDBJ whole genome shotgun (WGS) entry which is preliminary data.</text>
</comment>
<evidence type="ECO:0000256" key="1">
    <source>
        <dbReference type="ARBA" id="ARBA00023002"/>
    </source>
</evidence>
<name>A0A2W7HUK1_9PROT</name>
<dbReference type="PRINTS" id="PR00469">
    <property type="entry name" value="PNDRDTASEII"/>
</dbReference>
<dbReference type="Pfam" id="PF07992">
    <property type="entry name" value="Pyr_redox_2"/>
    <property type="match status" value="1"/>
</dbReference>
<evidence type="ECO:0000259" key="3">
    <source>
        <dbReference type="Pfam" id="PF17806"/>
    </source>
</evidence>
<sequence length="476" mass="49545">MTLLQDIGALAEIYDVAIVGAGPAGMAAAVTARAQGLSVVVLDRGFAAGGQIYRGLGNSPLAGRRDLLGPDYWKGEALLDDFLGCGADALHQASVWYLDASRCLGVSQGGAARIIAPRHVILATGAMERPMPIPGWDLPGVMTAGAAQILLKTSALVASDAVLVGDGPLLWLLAAQYLAAGVPPKALITTTPRRRLAQVAGAIPGFLASPYAAKGLALLWRVRRQVRVLDGSGGVEIRQHAGRLQVRHHGGAEEIGADHVLLHQGVVPEVNLARAAGCPMVWQATSGCWAPQVDAWGNTGLTGIAVAGDGAGIRGAEAAAVAGRLAAREATRALGVITGAVRDAQSAADIRALRRLQRGRDFLDRLFAPSPSQRAGSPEAMACRCEEVTGATLRRAVAETRAAGPNQLKAYTRCGMGPCQGRLCGLTVGEVLAQHQGRSPAEVGYFRLRPPVFPLSLAEMASMPTLEEEEGRANRP</sequence>
<dbReference type="InterPro" id="IPR017224">
    <property type="entry name" value="Opine_Oxase_asu/HCN_bsu"/>
</dbReference>
<dbReference type="SUPFAM" id="SSF51905">
    <property type="entry name" value="FAD/NAD(P)-binding domain"/>
    <property type="match status" value="1"/>
</dbReference>
<feature type="domain" description="FAD/NAD(P)-binding" evidence="2">
    <location>
        <begin position="14"/>
        <end position="321"/>
    </location>
</feature>
<dbReference type="RefSeq" id="WP_245903742.1">
    <property type="nucleotide sequence ID" value="NZ_QKYU01000043.1"/>
</dbReference>
<dbReference type="AlphaFoldDB" id="A0A2W7HUK1"/>
<dbReference type="InterPro" id="IPR041854">
    <property type="entry name" value="BFD-like_2Fe2S-bd_dom_sf"/>
</dbReference>
<dbReference type="Gene3D" id="3.50.50.60">
    <property type="entry name" value="FAD/NAD(P)-binding domain"/>
    <property type="match status" value="2"/>
</dbReference>
<protein>
    <submittedName>
        <fullName evidence="4">NADPH-dependent 2,4-dienoyl-CoA reductase/sulfur reductase-like enzyme</fullName>
    </submittedName>
</protein>
<evidence type="ECO:0000313" key="4">
    <source>
        <dbReference type="EMBL" id="PZW37680.1"/>
    </source>
</evidence>
<dbReference type="PANTHER" id="PTHR42949">
    <property type="entry name" value="ANAEROBIC GLYCEROL-3-PHOSPHATE DEHYDROGENASE SUBUNIT B"/>
    <property type="match status" value="1"/>
</dbReference>
<dbReference type="InterPro" id="IPR023753">
    <property type="entry name" value="FAD/NAD-binding_dom"/>
</dbReference>
<dbReference type="EMBL" id="QKYU01000043">
    <property type="protein sequence ID" value="PZW37680.1"/>
    <property type="molecule type" value="Genomic_DNA"/>
</dbReference>
<keyword evidence="5" id="KW-1185">Reference proteome</keyword>
<gene>
    <name evidence="4" type="ORF">C8P66_1434</name>
</gene>
<dbReference type="InterPro" id="IPR051691">
    <property type="entry name" value="Metab_Enz_Cyan_OpOx_G3PDH"/>
</dbReference>
<dbReference type="InterPro" id="IPR036188">
    <property type="entry name" value="FAD/NAD-bd_sf"/>
</dbReference>
<dbReference type="GO" id="GO:0016491">
    <property type="term" value="F:oxidoreductase activity"/>
    <property type="evidence" value="ECO:0007669"/>
    <property type="project" value="UniProtKB-KW"/>
</dbReference>
<dbReference type="InterPro" id="IPR041117">
    <property type="entry name" value="SoxA_A3"/>
</dbReference>
<dbReference type="Proteomes" id="UP000249688">
    <property type="component" value="Unassembled WGS sequence"/>
</dbReference>
<dbReference type="CDD" id="cd19946">
    <property type="entry name" value="GlpA-like_Fer2_BFD-like"/>
    <property type="match status" value="1"/>
</dbReference>
<dbReference type="PIRSF" id="PIRSF037495">
    <property type="entry name" value="Opine_OX_OoxA/HcnB"/>
    <property type="match status" value="1"/>
</dbReference>
<dbReference type="PANTHER" id="PTHR42949:SF3">
    <property type="entry name" value="ANAEROBIC GLYCEROL-3-PHOSPHATE DEHYDROGENASE SUBUNIT B"/>
    <property type="match status" value="1"/>
</dbReference>
<dbReference type="Pfam" id="PF17806">
    <property type="entry name" value="SO_alpha_A3"/>
    <property type="match status" value="1"/>
</dbReference>
<dbReference type="Gene3D" id="1.10.10.1100">
    <property type="entry name" value="BFD-like [2Fe-2S]-binding domain"/>
    <property type="match status" value="1"/>
</dbReference>